<evidence type="ECO:0000313" key="1">
    <source>
        <dbReference type="EMBL" id="CAC5410815.1"/>
    </source>
</evidence>
<gene>
    <name evidence="1" type="ORF">MCOR_43973</name>
</gene>
<name>A0A6J8DS84_MYTCO</name>
<dbReference type="Proteomes" id="UP000507470">
    <property type="component" value="Unassembled WGS sequence"/>
</dbReference>
<dbReference type="AlphaFoldDB" id="A0A6J8DS84"/>
<dbReference type="EMBL" id="CACVKT020007808">
    <property type="protein sequence ID" value="CAC5410815.1"/>
    <property type="molecule type" value="Genomic_DNA"/>
</dbReference>
<dbReference type="PANTHER" id="PTHR10974">
    <property type="entry name" value="FI08016P-RELATED"/>
    <property type="match status" value="1"/>
</dbReference>
<reference evidence="1 2" key="1">
    <citation type="submission" date="2020-06" db="EMBL/GenBank/DDBJ databases">
        <authorList>
            <person name="Li R."/>
            <person name="Bekaert M."/>
        </authorList>
    </citation>
    <scope>NUCLEOTIDE SEQUENCE [LARGE SCALE GENOMIC DNA]</scope>
    <source>
        <strain evidence="2">wild</strain>
    </source>
</reference>
<proteinExistence type="predicted"/>
<dbReference type="GO" id="GO:0005615">
    <property type="term" value="C:extracellular space"/>
    <property type="evidence" value="ECO:0007669"/>
    <property type="project" value="TreeGrafter"/>
</dbReference>
<keyword evidence="2" id="KW-1185">Reference proteome</keyword>
<accession>A0A6J8DS84</accession>
<dbReference type="InterPro" id="IPR004245">
    <property type="entry name" value="DUF229"/>
</dbReference>
<dbReference type="PANTHER" id="PTHR10974:SF1">
    <property type="entry name" value="FI08016P-RELATED"/>
    <property type="match status" value="1"/>
</dbReference>
<evidence type="ECO:0000313" key="2">
    <source>
        <dbReference type="Proteomes" id="UP000507470"/>
    </source>
</evidence>
<organism evidence="1 2">
    <name type="scientific">Mytilus coruscus</name>
    <name type="common">Sea mussel</name>
    <dbReference type="NCBI Taxonomy" id="42192"/>
    <lineage>
        <taxon>Eukaryota</taxon>
        <taxon>Metazoa</taxon>
        <taxon>Spiralia</taxon>
        <taxon>Lophotrochozoa</taxon>
        <taxon>Mollusca</taxon>
        <taxon>Bivalvia</taxon>
        <taxon>Autobranchia</taxon>
        <taxon>Pteriomorphia</taxon>
        <taxon>Mytilida</taxon>
        <taxon>Mytiloidea</taxon>
        <taxon>Mytilidae</taxon>
        <taxon>Mytilinae</taxon>
        <taxon>Mytilus</taxon>
    </lineage>
</organism>
<protein>
    <submittedName>
        <fullName evidence="1">Uncharacterized protein</fullName>
    </submittedName>
</protein>
<dbReference type="Pfam" id="PF02995">
    <property type="entry name" value="DUF229"/>
    <property type="match status" value="1"/>
</dbReference>
<dbReference type="OrthoDB" id="413313at2759"/>
<sequence>MTHILNFYTYNIQNSKQRRGLSLFNPIPQTRRCDYANIPPHWCTCSTQHVLSMGDQTVGKFAKHFIQILNSKIASFKQCETLFLKRVISATKIIPTDVVLKYVNTSHVGEKSSILYGHRVSTYSDYQISLQTVPGDAVFEFTVRYDESKSNFNVMGYISRINLYNQTSYISGIELKKICYCRVQI</sequence>